<feature type="region of interest" description="Disordered" evidence="2">
    <location>
        <begin position="1"/>
        <end position="52"/>
    </location>
</feature>
<feature type="region of interest" description="Disordered" evidence="2">
    <location>
        <begin position="81"/>
        <end position="131"/>
    </location>
</feature>
<organism evidence="4 5">
    <name type="scientific">Babesia caballi</name>
    <dbReference type="NCBI Taxonomy" id="5871"/>
    <lineage>
        <taxon>Eukaryota</taxon>
        <taxon>Sar</taxon>
        <taxon>Alveolata</taxon>
        <taxon>Apicomplexa</taxon>
        <taxon>Aconoidasida</taxon>
        <taxon>Piroplasmida</taxon>
        <taxon>Babesiidae</taxon>
        <taxon>Babesia</taxon>
    </lineage>
</organism>
<keyword evidence="1" id="KW-0694">RNA-binding</keyword>
<dbReference type="PANTHER" id="PTHR10693">
    <property type="entry name" value="RAS GTPASE-ACTIVATING PROTEIN-BINDING PROTEIN"/>
    <property type="match status" value="1"/>
</dbReference>
<dbReference type="Gene3D" id="3.10.450.50">
    <property type="match status" value="1"/>
</dbReference>
<dbReference type="GO" id="GO:0003729">
    <property type="term" value="F:mRNA binding"/>
    <property type="evidence" value="ECO:0007669"/>
    <property type="project" value="TreeGrafter"/>
</dbReference>
<feature type="region of interest" description="Disordered" evidence="2">
    <location>
        <begin position="492"/>
        <end position="513"/>
    </location>
</feature>
<name>A0AAV4LZD4_BABCB</name>
<feature type="domain" description="NTF2" evidence="3">
    <location>
        <begin position="143"/>
        <end position="265"/>
    </location>
</feature>
<feature type="region of interest" description="Disordered" evidence="2">
    <location>
        <begin position="283"/>
        <end position="306"/>
    </location>
</feature>
<feature type="region of interest" description="Disordered" evidence="2">
    <location>
        <begin position="324"/>
        <end position="406"/>
    </location>
</feature>
<feature type="compositionally biased region" description="Low complexity" evidence="2">
    <location>
        <begin position="118"/>
        <end position="131"/>
    </location>
</feature>
<comment type="caution">
    <text evidence="4">The sequence shown here is derived from an EMBL/GenBank/DDBJ whole genome shotgun (WGS) entry which is preliminary data.</text>
</comment>
<dbReference type="GeneID" id="94196999"/>
<evidence type="ECO:0000313" key="4">
    <source>
        <dbReference type="EMBL" id="GIX65518.1"/>
    </source>
</evidence>
<sequence>MSTQKSSGGSDRGPNWPTRGYKPMENRLDGGSSLYMSGYPGPSGNTGWAEDGQLSFDNTDRFSARGYNRLMGGSSGYASNTYGNSGPSSNSAPGNSTSAAGSTTGSNAPHPPMMPGVLMSQLGGSHSLGSSPEMHPQMNVDEIAQQFVYKYYSLLSGNPAGVFNLYARNAQLSKPDLRGNRVVASGHSEIKSYYSQFSPNQTASNIKKIDVQAIGALASIVILIAGDLYIRIGGKTETRRLTQVVVICGDQTRSRFQIVNDMAAVDLPGAEKVERATPRVANVDAESTPQRMKVKPLTPLTPLTPPAELSHLVEDAKAVAKEANVKLPPERMTPEKEQHVKEPREKEHRAKEPREKETREKETHEKDARYKEARDKDVHEKQRDKEPRDREARNPERQERDSREKMKIVLFGLPQGMAAEELKESVTQRLKDLNMPGARATRVEFKRIHQGGDKGTLFVIIQVDSREAAELLIAEGITLRGKALTVEAYKRNHLSRDSPASQNSVRAPVKPSV</sequence>
<feature type="compositionally biased region" description="Low complexity" evidence="2">
    <location>
        <begin position="83"/>
        <end position="108"/>
    </location>
</feature>
<dbReference type="InterPro" id="IPR039539">
    <property type="entry name" value="Ras_GTPase_bind_prot"/>
</dbReference>
<dbReference type="InterPro" id="IPR002075">
    <property type="entry name" value="NTF2_dom"/>
</dbReference>
<proteinExistence type="predicted"/>
<dbReference type="GO" id="GO:0005829">
    <property type="term" value="C:cytosol"/>
    <property type="evidence" value="ECO:0007669"/>
    <property type="project" value="TreeGrafter"/>
</dbReference>
<dbReference type="PROSITE" id="PS50177">
    <property type="entry name" value="NTF2_DOMAIN"/>
    <property type="match status" value="1"/>
</dbReference>
<dbReference type="Proteomes" id="UP001497744">
    <property type="component" value="Unassembled WGS sequence"/>
</dbReference>
<accession>A0AAV4LZD4</accession>
<protein>
    <submittedName>
        <fullName evidence="4">NTF2-like protein</fullName>
    </submittedName>
</protein>
<dbReference type="PANTHER" id="PTHR10693:SF20">
    <property type="entry name" value="AT27578P"/>
    <property type="match status" value="1"/>
</dbReference>
<dbReference type="GO" id="GO:1990904">
    <property type="term" value="C:ribonucleoprotein complex"/>
    <property type="evidence" value="ECO:0007669"/>
    <property type="project" value="TreeGrafter"/>
</dbReference>
<dbReference type="InterPro" id="IPR018222">
    <property type="entry name" value="Nuclear_transport_factor_2_euk"/>
</dbReference>
<dbReference type="RefSeq" id="XP_067717587.1">
    <property type="nucleotide sequence ID" value="XM_067861486.1"/>
</dbReference>
<evidence type="ECO:0000259" key="3">
    <source>
        <dbReference type="PROSITE" id="PS50177"/>
    </source>
</evidence>
<dbReference type="InterPro" id="IPR032710">
    <property type="entry name" value="NTF2-like_dom_sf"/>
</dbReference>
<evidence type="ECO:0000256" key="2">
    <source>
        <dbReference type="SAM" id="MobiDB-lite"/>
    </source>
</evidence>
<dbReference type="EMBL" id="BPLF01000005">
    <property type="protein sequence ID" value="GIX65518.1"/>
    <property type="molecule type" value="Genomic_DNA"/>
</dbReference>
<dbReference type="InterPro" id="IPR012677">
    <property type="entry name" value="Nucleotide-bd_a/b_plait_sf"/>
</dbReference>
<dbReference type="AlphaFoldDB" id="A0AAV4LZD4"/>
<keyword evidence="5" id="KW-1185">Reference proteome</keyword>
<gene>
    <name evidence="4" type="ORF">BcabD6B2_49530</name>
</gene>
<dbReference type="Pfam" id="PF02136">
    <property type="entry name" value="NTF2"/>
    <property type="match status" value="1"/>
</dbReference>
<reference evidence="4 5" key="1">
    <citation type="submission" date="2021-06" db="EMBL/GenBank/DDBJ databases">
        <title>Genome sequence of Babesia caballi.</title>
        <authorList>
            <person name="Yamagishi J."/>
            <person name="Kidaka T."/>
            <person name="Ochi A."/>
        </authorList>
    </citation>
    <scope>NUCLEOTIDE SEQUENCE [LARGE SCALE GENOMIC DNA]</scope>
    <source>
        <strain evidence="4">USDA-D6B2</strain>
    </source>
</reference>
<dbReference type="SUPFAM" id="SSF54427">
    <property type="entry name" value="NTF2-like"/>
    <property type="match status" value="1"/>
</dbReference>
<dbReference type="Gene3D" id="3.30.70.330">
    <property type="match status" value="1"/>
</dbReference>
<evidence type="ECO:0000313" key="5">
    <source>
        <dbReference type="Proteomes" id="UP001497744"/>
    </source>
</evidence>
<evidence type="ECO:0000256" key="1">
    <source>
        <dbReference type="ARBA" id="ARBA00022884"/>
    </source>
</evidence>